<evidence type="ECO:0000256" key="1">
    <source>
        <dbReference type="SAM" id="MobiDB-lite"/>
    </source>
</evidence>
<dbReference type="OrthoDB" id="5232103at2759"/>
<dbReference type="Proteomes" id="UP000803844">
    <property type="component" value="Unassembled WGS sequence"/>
</dbReference>
<evidence type="ECO:0000313" key="3">
    <source>
        <dbReference type="Proteomes" id="UP000803844"/>
    </source>
</evidence>
<feature type="region of interest" description="Disordered" evidence="1">
    <location>
        <begin position="687"/>
        <end position="736"/>
    </location>
</feature>
<accession>A0A9P4Y5C6</accession>
<feature type="region of interest" description="Disordered" evidence="1">
    <location>
        <begin position="220"/>
        <end position="243"/>
    </location>
</feature>
<keyword evidence="3" id="KW-1185">Reference proteome</keyword>
<reference evidence="2" key="1">
    <citation type="journal article" date="2020" name="Phytopathology">
        <title>Genome sequence of the chestnut blight fungus Cryphonectria parasitica EP155: A fundamental resource for an archetypical invasive plant pathogen.</title>
        <authorList>
            <person name="Crouch J.A."/>
            <person name="Dawe A."/>
            <person name="Aerts A."/>
            <person name="Barry K."/>
            <person name="Churchill A.C.L."/>
            <person name="Grimwood J."/>
            <person name="Hillman B."/>
            <person name="Milgroom M.G."/>
            <person name="Pangilinan J."/>
            <person name="Smith M."/>
            <person name="Salamov A."/>
            <person name="Schmutz J."/>
            <person name="Yadav J."/>
            <person name="Grigoriev I.V."/>
            <person name="Nuss D."/>
        </authorList>
    </citation>
    <scope>NUCLEOTIDE SEQUENCE</scope>
    <source>
        <strain evidence="2">EP155</strain>
    </source>
</reference>
<evidence type="ECO:0000313" key="2">
    <source>
        <dbReference type="EMBL" id="KAF3767227.1"/>
    </source>
</evidence>
<dbReference type="AlphaFoldDB" id="A0A9P4Y5C6"/>
<name>A0A9P4Y5C6_CRYP1</name>
<protein>
    <submittedName>
        <fullName evidence="2">Uncharacterized protein</fullName>
    </submittedName>
</protein>
<proteinExistence type="predicted"/>
<dbReference type="CDD" id="cd05233">
    <property type="entry name" value="SDR_c"/>
    <property type="match status" value="1"/>
</dbReference>
<dbReference type="GeneID" id="63842394"/>
<dbReference type="InterPro" id="IPR036291">
    <property type="entry name" value="NAD(P)-bd_dom_sf"/>
</dbReference>
<comment type="caution">
    <text evidence="2">The sequence shown here is derived from an EMBL/GenBank/DDBJ whole genome shotgun (WGS) entry which is preliminary data.</text>
</comment>
<dbReference type="RefSeq" id="XP_040778188.1">
    <property type="nucleotide sequence ID" value="XM_040925265.1"/>
</dbReference>
<dbReference type="EMBL" id="MU032346">
    <property type="protein sequence ID" value="KAF3767227.1"/>
    <property type="molecule type" value="Genomic_DNA"/>
</dbReference>
<sequence length="736" mass="82200">MEEDRLGVAWFTNFHAWRPPQFAREHASWNTKSLDLNDMAHLKLVLFRDQVLIVIGGKVGLPRTVYQSEDDLRRFFEDTSTIRYDRDIQMGHVVDYFVGRDGAAVYNFPAIDAAESLTERENGLCKVSRGIKVSQDELASRAVNLIKDPIFQVADALIINQDFAFSISDDAPFDSFVEDLYNRRQQSTDAVLAICDAIRALPNRRRKDMKIIVLQNSSTWPSHSGAEAARGKDGHLTPSAESQTKEAAYCKDLRDSVGIELSFVMNAVVPHMKPSVDDNWRVTLNCFSRRGFSNWEKRQIGIDLARRVAFGENGPTPEQKEELYDKVLEQFLRSRMLFRQYSLSEILLWNREQMLRSFTSSRKVSCPPQIETPARIILEPPPEIVEGTITEQEMGNDVESAMELTANPPPALAGKVALILDSGRGDGVTEATCLELARLGAKVGVTYVPSVQGCEMALRVVQEIRRNGGKAQKVPGIPFRSKNYSYPDGGDDTNYIHELLGLLVDSLQVSQIDIIVNNTGWRYDLAGDTPEHHDEMLHLMSRDGTRNLLALTYTVEHCVEYKLLGEGARIINIAGMIVNPATHMNGAPHGTYLFSFMDRWSYQLLNASPHMDEDDPFVQFSTIIPGFVMDDAIRPTNEKAREDWWANLGTMHVLWKDPETVQETAKIIGLLALPEFAEENIAIAPDHEFVPPRPVGPSLGESGEGANDRHGGGHGPNSWVMGGATSASKTVRFANS</sequence>
<dbReference type="Gene3D" id="3.40.50.720">
    <property type="entry name" value="NAD(P)-binding Rossmann-like Domain"/>
    <property type="match status" value="1"/>
</dbReference>
<feature type="compositionally biased region" description="Polar residues" evidence="1">
    <location>
        <begin position="725"/>
        <end position="736"/>
    </location>
</feature>
<dbReference type="SUPFAM" id="SSF51735">
    <property type="entry name" value="NAD(P)-binding Rossmann-fold domains"/>
    <property type="match status" value="1"/>
</dbReference>
<organism evidence="2 3">
    <name type="scientific">Cryphonectria parasitica (strain ATCC 38755 / EP155)</name>
    <dbReference type="NCBI Taxonomy" id="660469"/>
    <lineage>
        <taxon>Eukaryota</taxon>
        <taxon>Fungi</taxon>
        <taxon>Dikarya</taxon>
        <taxon>Ascomycota</taxon>
        <taxon>Pezizomycotina</taxon>
        <taxon>Sordariomycetes</taxon>
        <taxon>Sordariomycetidae</taxon>
        <taxon>Diaporthales</taxon>
        <taxon>Cryphonectriaceae</taxon>
        <taxon>Cryphonectria-Endothia species complex</taxon>
        <taxon>Cryphonectria</taxon>
    </lineage>
</organism>
<gene>
    <name evidence="2" type="ORF">M406DRAFT_69389</name>
</gene>